<sequence length="157" mass="17563">MQTELNNTLLVNDSQLGDHLNQAVSEGRRSDFGLLLSMLSEDARDLPRVEESKNEQGEPDWREYFALPDENPLYAEAQDEIRAPQLSSLAGELYQDSVRMMLAMRAEPLKVNKDAVPYEVSSNLDPRTQAKLAGKYLTSSIPQDPSRILSVLEGLKA</sequence>
<dbReference type="InterPro" id="IPR021879">
    <property type="entry name" value="VC2046_fam"/>
</dbReference>
<evidence type="ECO:0000313" key="1">
    <source>
        <dbReference type="EMBL" id="MBO1518670.1"/>
    </source>
</evidence>
<reference evidence="1 2" key="1">
    <citation type="submission" date="2021-03" db="EMBL/GenBank/DDBJ databases">
        <title>Oceanisphaera sp. nov., isolated from the intestine.</title>
        <authorList>
            <person name="Zhao L.-H."/>
            <person name="Shi L.-F."/>
        </authorList>
    </citation>
    <scope>NUCLEOTIDE SEQUENCE [LARGE SCALE GENOMIC DNA]</scope>
    <source>
        <strain evidence="1 2">DM8</strain>
    </source>
</reference>
<name>A0ABS3NEF7_9GAMM</name>
<dbReference type="Pfam" id="PF11993">
    <property type="entry name" value="VC2046"/>
    <property type="match status" value="1"/>
</dbReference>
<dbReference type="EMBL" id="JAGDFX010000003">
    <property type="protein sequence ID" value="MBO1518670.1"/>
    <property type="molecule type" value="Genomic_DNA"/>
</dbReference>
<proteinExistence type="predicted"/>
<protein>
    <submittedName>
        <fullName evidence="1">Uncharacterized protein</fullName>
    </submittedName>
</protein>
<comment type="caution">
    <text evidence="1">The sequence shown here is derived from an EMBL/GenBank/DDBJ whole genome shotgun (WGS) entry which is preliminary data.</text>
</comment>
<organism evidence="1 2">
    <name type="scientific">Oceanisphaera pacifica</name>
    <dbReference type="NCBI Taxonomy" id="2818389"/>
    <lineage>
        <taxon>Bacteria</taxon>
        <taxon>Pseudomonadati</taxon>
        <taxon>Pseudomonadota</taxon>
        <taxon>Gammaproteobacteria</taxon>
        <taxon>Aeromonadales</taxon>
        <taxon>Aeromonadaceae</taxon>
        <taxon>Oceanisphaera</taxon>
    </lineage>
</organism>
<accession>A0ABS3NEF7</accession>
<evidence type="ECO:0000313" key="2">
    <source>
        <dbReference type="Proteomes" id="UP000664882"/>
    </source>
</evidence>
<gene>
    <name evidence="1" type="ORF">J3U76_03290</name>
</gene>
<keyword evidence="2" id="KW-1185">Reference proteome</keyword>
<dbReference type="Proteomes" id="UP000664882">
    <property type="component" value="Unassembled WGS sequence"/>
</dbReference>